<accession>A0A0N1N0D7</accession>
<proteinExistence type="predicted"/>
<protein>
    <submittedName>
        <fullName evidence="2">Uncharacterized protein</fullName>
    </submittedName>
</protein>
<sequence>MRRPITLRIQGGTADLGERYLACVELDGEMRAPRKRAGHQLEHEHETAGGDQKASPRIP</sequence>
<evidence type="ECO:0000313" key="2">
    <source>
        <dbReference type="EMBL" id="KPH76433.1"/>
    </source>
</evidence>
<dbReference type="EMBL" id="LGSZ01000068">
    <property type="protein sequence ID" value="KPH76433.1"/>
    <property type="molecule type" value="Genomic_DNA"/>
</dbReference>
<organism evidence="2 3">
    <name type="scientific">Bosea vaviloviae</name>
    <dbReference type="NCBI Taxonomy" id="1526658"/>
    <lineage>
        <taxon>Bacteria</taxon>
        <taxon>Pseudomonadati</taxon>
        <taxon>Pseudomonadota</taxon>
        <taxon>Alphaproteobacteria</taxon>
        <taxon>Hyphomicrobiales</taxon>
        <taxon>Boseaceae</taxon>
        <taxon>Bosea</taxon>
    </lineage>
</organism>
<reference evidence="2 3" key="1">
    <citation type="submission" date="2015-07" db="EMBL/GenBank/DDBJ databases">
        <title>Whole genome sequencing of Bosea vaviloviae isolated from cave pool.</title>
        <authorList>
            <person name="Tan N.E.H."/>
            <person name="Lee Y.P."/>
            <person name="Gan H.M."/>
            <person name="Barton H."/>
            <person name="Savka M.A."/>
        </authorList>
    </citation>
    <scope>NUCLEOTIDE SEQUENCE [LARGE SCALE GENOMIC DNA]</scope>
    <source>
        <strain evidence="2 3">SD260</strain>
    </source>
</reference>
<evidence type="ECO:0000313" key="3">
    <source>
        <dbReference type="Proteomes" id="UP000037822"/>
    </source>
</evidence>
<gene>
    <name evidence="2" type="ORF">AE618_23295</name>
</gene>
<name>A0A0N1N0D7_9HYPH</name>
<dbReference type="AlphaFoldDB" id="A0A0N1N0D7"/>
<dbReference type="Proteomes" id="UP000037822">
    <property type="component" value="Unassembled WGS sequence"/>
</dbReference>
<comment type="caution">
    <text evidence="2">The sequence shown here is derived from an EMBL/GenBank/DDBJ whole genome shotgun (WGS) entry which is preliminary data.</text>
</comment>
<feature type="compositionally biased region" description="Basic and acidic residues" evidence="1">
    <location>
        <begin position="39"/>
        <end position="48"/>
    </location>
</feature>
<evidence type="ECO:0000256" key="1">
    <source>
        <dbReference type="SAM" id="MobiDB-lite"/>
    </source>
</evidence>
<keyword evidence="3" id="KW-1185">Reference proteome</keyword>
<feature type="region of interest" description="Disordered" evidence="1">
    <location>
        <begin position="33"/>
        <end position="59"/>
    </location>
</feature>